<dbReference type="PANTHER" id="PTHR47176">
    <property type="entry name" value="OSJNBA0020J04.13 PROTEIN"/>
    <property type="match status" value="1"/>
</dbReference>
<keyword evidence="3" id="KW-1185">Reference proteome</keyword>
<proteinExistence type="predicted"/>
<dbReference type="Proteomes" id="UP000253141">
    <property type="component" value="Unassembled WGS sequence"/>
</dbReference>
<sequence length="225" mass="25645">MFAKLTQFLNFHTHNFPPTPDEKSIYNLLIQDIGRFGEVENNWLSVGIHPWYTHPEDWQSQLTVVEQVAGHKNVLAIGECGLDRGILLPLETQLTIFKAQVTLAEQLQKPVVIHCVRAFNELLQWKKQIKPSVPLIVHGFNNKPEIMQQLLAHGFYFSLGVALLKPESNAAKVLKTIPLTRLFLENDDRDTPIEKIYEAAAVQLEIPISALKNQIWTNFATVFNQ</sequence>
<gene>
    <name evidence="2" type="ORF">DVG78_04110</name>
</gene>
<dbReference type="GO" id="GO:0016788">
    <property type="term" value="F:hydrolase activity, acting on ester bonds"/>
    <property type="evidence" value="ECO:0007669"/>
    <property type="project" value="InterPro"/>
</dbReference>
<dbReference type="InterPro" id="IPR032466">
    <property type="entry name" value="Metal_Hydrolase"/>
</dbReference>
<protein>
    <submittedName>
        <fullName evidence="2">TatD family deoxyribonuclease</fullName>
    </submittedName>
</protein>
<accession>A0A369IBS1</accession>
<dbReference type="AlphaFoldDB" id="A0A369IBS1"/>
<organism evidence="2 3">
    <name type="scientific">Runella aurantiaca</name>
    <dbReference type="NCBI Taxonomy" id="2282308"/>
    <lineage>
        <taxon>Bacteria</taxon>
        <taxon>Pseudomonadati</taxon>
        <taxon>Bacteroidota</taxon>
        <taxon>Cytophagia</taxon>
        <taxon>Cytophagales</taxon>
        <taxon>Spirosomataceae</taxon>
        <taxon>Runella</taxon>
    </lineage>
</organism>
<reference evidence="2 3" key="1">
    <citation type="submission" date="2018-07" db="EMBL/GenBank/DDBJ databases">
        <title>Genome analysis of Runella aurantiaca.</title>
        <authorList>
            <person name="Yang X."/>
        </authorList>
    </citation>
    <scope>NUCLEOTIDE SEQUENCE [LARGE SCALE GENOMIC DNA]</scope>
    <source>
        <strain evidence="2 3">YX9</strain>
    </source>
</reference>
<evidence type="ECO:0000313" key="2">
    <source>
        <dbReference type="EMBL" id="RDB07211.1"/>
    </source>
</evidence>
<feature type="binding site" evidence="1">
    <location>
        <position position="114"/>
    </location>
    <ligand>
        <name>a divalent metal cation</name>
        <dbReference type="ChEBI" id="CHEBI:60240"/>
        <label>2</label>
    </ligand>
</feature>
<dbReference type="EMBL" id="QPIW01000002">
    <property type="protein sequence ID" value="RDB07211.1"/>
    <property type="molecule type" value="Genomic_DNA"/>
</dbReference>
<feature type="binding site" evidence="1">
    <location>
        <position position="187"/>
    </location>
    <ligand>
        <name>a divalent metal cation</name>
        <dbReference type="ChEBI" id="CHEBI:60240"/>
        <label>1</label>
    </ligand>
</feature>
<dbReference type="SUPFAM" id="SSF51556">
    <property type="entry name" value="Metallo-dependent hydrolases"/>
    <property type="match status" value="1"/>
</dbReference>
<dbReference type="GO" id="GO:0046872">
    <property type="term" value="F:metal ion binding"/>
    <property type="evidence" value="ECO:0007669"/>
    <property type="project" value="UniProtKB-KW"/>
</dbReference>
<dbReference type="PIRSF" id="PIRSF005902">
    <property type="entry name" value="DNase_TatD"/>
    <property type="match status" value="1"/>
</dbReference>
<dbReference type="PANTHER" id="PTHR47176:SF1">
    <property type="entry name" value="OS04G0577500 PROTEIN"/>
    <property type="match status" value="1"/>
</dbReference>
<name>A0A369IBS1_9BACT</name>
<dbReference type="InterPro" id="IPR001130">
    <property type="entry name" value="TatD-like"/>
</dbReference>
<keyword evidence="1" id="KW-0479">Metal-binding</keyword>
<evidence type="ECO:0000256" key="1">
    <source>
        <dbReference type="PIRSR" id="PIRSR005902-1"/>
    </source>
</evidence>
<dbReference type="Gene3D" id="3.20.20.140">
    <property type="entry name" value="Metal-dependent hydrolases"/>
    <property type="match status" value="1"/>
</dbReference>
<dbReference type="Pfam" id="PF01026">
    <property type="entry name" value="TatD_DNase"/>
    <property type="match status" value="1"/>
</dbReference>
<evidence type="ECO:0000313" key="3">
    <source>
        <dbReference type="Proteomes" id="UP000253141"/>
    </source>
</evidence>
<feature type="binding site" evidence="1">
    <location>
        <position position="138"/>
    </location>
    <ligand>
        <name>a divalent metal cation</name>
        <dbReference type="ChEBI" id="CHEBI:60240"/>
        <label>2</label>
    </ligand>
</feature>
<feature type="binding site" evidence="1">
    <location>
        <position position="79"/>
    </location>
    <ligand>
        <name>a divalent metal cation</name>
        <dbReference type="ChEBI" id="CHEBI:60240"/>
        <label>1</label>
    </ligand>
</feature>
<comment type="caution">
    <text evidence="2">The sequence shown here is derived from an EMBL/GenBank/DDBJ whole genome shotgun (WGS) entry which is preliminary data.</text>
</comment>